<feature type="domain" description="Anti-bacteriophage protein A/HamA C-terminal" evidence="1">
    <location>
        <begin position="29"/>
        <end position="290"/>
    </location>
</feature>
<sequence>MPQLKTQLDNAEEIRAVLQEVGVNWTINKQPVDARMIYLPCADGKCDTSTFFELIENCLLTKFVYSHDHIEKKLDIKNPESAKVLFRRAVRKLSQHTAKGELGELILFTLLDVYLEAPKLLSKVSTKTSRRVPVHGADAVHAQYVDGALRLYLGESKMYQSFKSAASQATESMGNALDTYENEFDLIETYINFPEINAEIENEILSVLNPFSNENIQAESIYSPCFIGFSEPSCFEDEATFIDSYKEKAEEYISDFYTKLLNNDGQWDKTTLLMLPFSSLDDVVDGFKEQMGIEK</sequence>
<evidence type="ECO:0000313" key="3">
    <source>
        <dbReference type="Proteomes" id="UP001317742"/>
    </source>
</evidence>
<reference evidence="2 3" key="1">
    <citation type="submission" date="2022-08" db="EMBL/GenBank/DDBJ databases">
        <title>Genome Sequence of the sulphate-reducing bacterium, Pseudodesulfovibrio sp. SYK.</title>
        <authorList>
            <person name="Kondo R."/>
            <person name="Kataoka T."/>
        </authorList>
    </citation>
    <scope>NUCLEOTIDE SEQUENCE [LARGE SCALE GENOMIC DNA]</scope>
    <source>
        <strain evidence="2 3">SYK</strain>
    </source>
</reference>
<dbReference type="RefSeq" id="WP_281762081.1">
    <property type="nucleotide sequence ID" value="NZ_AP026709.1"/>
</dbReference>
<keyword evidence="3" id="KW-1185">Reference proteome</keyword>
<dbReference type="Pfam" id="PF08878">
    <property type="entry name" value="HamA"/>
    <property type="match status" value="1"/>
</dbReference>
<dbReference type="InterPro" id="IPR014976">
    <property type="entry name" value="AbpA_HamA_C"/>
</dbReference>
<dbReference type="Proteomes" id="UP001317742">
    <property type="component" value="Chromosome"/>
</dbReference>
<proteinExistence type="predicted"/>
<organism evidence="2 3">
    <name type="scientific">Pseudodesulfovibrio nedwellii</name>
    <dbReference type="NCBI Taxonomy" id="2973072"/>
    <lineage>
        <taxon>Bacteria</taxon>
        <taxon>Pseudomonadati</taxon>
        <taxon>Thermodesulfobacteriota</taxon>
        <taxon>Desulfovibrionia</taxon>
        <taxon>Desulfovibrionales</taxon>
        <taxon>Desulfovibrionaceae</taxon>
    </lineage>
</organism>
<protein>
    <recommendedName>
        <fullName evidence="1">Anti-bacteriophage protein A/HamA C-terminal domain-containing protein</fullName>
    </recommendedName>
</protein>
<gene>
    <name evidence="2" type="ORF">SYK_05200</name>
</gene>
<accession>A0ABM8AXB9</accession>
<evidence type="ECO:0000259" key="1">
    <source>
        <dbReference type="Pfam" id="PF08878"/>
    </source>
</evidence>
<evidence type="ECO:0000313" key="2">
    <source>
        <dbReference type="EMBL" id="BDQ36160.1"/>
    </source>
</evidence>
<dbReference type="EMBL" id="AP026709">
    <property type="protein sequence ID" value="BDQ36160.1"/>
    <property type="molecule type" value="Genomic_DNA"/>
</dbReference>
<name>A0ABM8AXB9_9BACT</name>